<dbReference type="CDD" id="cd06171">
    <property type="entry name" value="Sigma70_r4"/>
    <property type="match status" value="1"/>
</dbReference>
<keyword evidence="9" id="KW-1185">Reference proteome</keyword>
<dbReference type="AlphaFoldDB" id="A0A1C3ENX0"/>
<dbReference type="EMBL" id="LYDR01000039">
    <property type="protein sequence ID" value="ODA34925.1"/>
    <property type="molecule type" value="Genomic_DNA"/>
</dbReference>
<proteinExistence type="inferred from homology"/>
<evidence type="ECO:0000259" key="7">
    <source>
        <dbReference type="Pfam" id="PF08281"/>
    </source>
</evidence>
<dbReference type="InterPro" id="IPR036388">
    <property type="entry name" value="WH-like_DNA-bd_sf"/>
</dbReference>
<dbReference type="SUPFAM" id="SSF88946">
    <property type="entry name" value="Sigma2 domain of RNA polymerase sigma factors"/>
    <property type="match status" value="1"/>
</dbReference>
<organism evidence="8 9">
    <name type="scientific">Planctopirus hydrillae</name>
    <dbReference type="NCBI Taxonomy" id="1841610"/>
    <lineage>
        <taxon>Bacteria</taxon>
        <taxon>Pseudomonadati</taxon>
        <taxon>Planctomycetota</taxon>
        <taxon>Planctomycetia</taxon>
        <taxon>Planctomycetales</taxon>
        <taxon>Planctomycetaceae</taxon>
        <taxon>Planctopirus</taxon>
    </lineage>
</organism>
<evidence type="ECO:0000256" key="1">
    <source>
        <dbReference type="ARBA" id="ARBA00010641"/>
    </source>
</evidence>
<reference evidence="8 9" key="1">
    <citation type="submission" date="2016-05" db="EMBL/GenBank/DDBJ databases">
        <title>Genomic and physiological characterization of Planctopirus sp. isolated from fresh water lake.</title>
        <authorList>
            <person name="Subhash Y."/>
            <person name="Ramana C."/>
        </authorList>
    </citation>
    <scope>NUCLEOTIDE SEQUENCE [LARGE SCALE GENOMIC DNA]</scope>
    <source>
        <strain evidence="8 9">JC280</strain>
    </source>
</reference>
<evidence type="ECO:0000313" key="8">
    <source>
        <dbReference type="EMBL" id="ODA34925.1"/>
    </source>
</evidence>
<dbReference type="Pfam" id="PF08281">
    <property type="entry name" value="Sigma70_r4_2"/>
    <property type="match status" value="1"/>
</dbReference>
<keyword evidence="3" id="KW-0731">Sigma factor</keyword>
<dbReference type="PANTHER" id="PTHR43133:SF8">
    <property type="entry name" value="RNA POLYMERASE SIGMA FACTOR HI_1459-RELATED"/>
    <property type="match status" value="1"/>
</dbReference>
<dbReference type="Gene3D" id="1.10.1740.10">
    <property type="match status" value="1"/>
</dbReference>
<evidence type="ECO:0000259" key="6">
    <source>
        <dbReference type="Pfam" id="PF04542"/>
    </source>
</evidence>
<dbReference type="GO" id="GO:0003677">
    <property type="term" value="F:DNA binding"/>
    <property type="evidence" value="ECO:0007669"/>
    <property type="project" value="UniProtKB-KW"/>
</dbReference>
<keyword evidence="5" id="KW-0804">Transcription</keyword>
<evidence type="ECO:0000256" key="2">
    <source>
        <dbReference type="ARBA" id="ARBA00023015"/>
    </source>
</evidence>
<feature type="domain" description="RNA polymerase sigma factor 70 region 4 type 2" evidence="7">
    <location>
        <begin position="133"/>
        <end position="183"/>
    </location>
</feature>
<keyword evidence="4" id="KW-0238">DNA-binding</keyword>
<name>A0A1C3ENX0_9PLAN</name>
<dbReference type="GO" id="GO:0006352">
    <property type="term" value="P:DNA-templated transcription initiation"/>
    <property type="evidence" value="ECO:0007669"/>
    <property type="project" value="InterPro"/>
</dbReference>
<keyword evidence="2" id="KW-0805">Transcription regulation</keyword>
<dbReference type="RefSeq" id="WP_068846460.1">
    <property type="nucleotide sequence ID" value="NZ_LYDR01000039.1"/>
</dbReference>
<dbReference type="InterPro" id="IPR007627">
    <property type="entry name" value="RNA_pol_sigma70_r2"/>
</dbReference>
<feature type="domain" description="RNA polymerase sigma-70 region 2" evidence="6">
    <location>
        <begin position="26"/>
        <end position="92"/>
    </location>
</feature>
<comment type="similarity">
    <text evidence="1">Belongs to the sigma-70 factor family. ECF subfamily.</text>
</comment>
<dbReference type="InterPro" id="IPR039425">
    <property type="entry name" value="RNA_pol_sigma-70-like"/>
</dbReference>
<gene>
    <name evidence="8" type="ORF">A6X21_04590</name>
</gene>
<dbReference type="STRING" id="1841610.A6X21_04590"/>
<accession>A0A1C3ENX0</accession>
<dbReference type="NCBIfam" id="TIGR02937">
    <property type="entry name" value="sigma70-ECF"/>
    <property type="match status" value="1"/>
</dbReference>
<dbReference type="SUPFAM" id="SSF88659">
    <property type="entry name" value="Sigma3 and sigma4 domains of RNA polymerase sigma factors"/>
    <property type="match status" value="1"/>
</dbReference>
<evidence type="ECO:0000256" key="5">
    <source>
        <dbReference type="ARBA" id="ARBA00023163"/>
    </source>
</evidence>
<dbReference type="Pfam" id="PF04542">
    <property type="entry name" value="Sigma70_r2"/>
    <property type="match status" value="1"/>
</dbReference>
<evidence type="ECO:0000256" key="4">
    <source>
        <dbReference type="ARBA" id="ARBA00023125"/>
    </source>
</evidence>
<dbReference type="PANTHER" id="PTHR43133">
    <property type="entry name" value="RNA POLYMERASE ECF-TYPE SIGMA FACTO"/>
    <property type="match status" value="1"/>
</dbReference>
<dbReference type="OrthoDB" id="9795666at2"/>
<comment type="caution">
    <text evidence="8">The sequence shown here is derived from an EMBL/GenBank/DDBJ whole genome shotgun (WGS) entry which is preliminary data.</text>
</comment>
<sequence length="212" mass="24470">MSSQAPTDDELMLAVQTGETRAFNQLVSRYQGPLMGFFVRQIHDVQQAEDLTQETLLRVYNQSWDYLPRGAFRGWLFRIARNLLVDNLRRRSSDALIHTIQPRQEEDELLQNMVGEIGSPEQVADIREVAALVDEFLKELPEEQRLTFILHHYNQLTLPEVADSLEANLPTTKSRLRLAKEKLRQKLQARGILEFPNLLTEAEGESRSQELT</sequence>
<dbReference type="InterPro" id="IPR013324">
    <property type="entry name" value="RNA_pol_sigma_r3/r4-like"/>
</dbReference>
<dbReference type="GO" id="GO:0016987">
    <property type="term" value="F:sigma factor activity"/>
    <property type="evidence" value="ECO:0007669"/>
    <property type="project" value="UniProtKB-KW"/>
</dbReference>
<dbReference type="InterPro" id="IPR013249">
    <property type="entry name" value="RNA_pol_sigma70_r4_t2"/>
</dbReference>
<dbReference type="InterPro" id="IPR014284">
    <property type="entry name" value="RNA_pol_sigma-70_dom"/>
</dbReference>
<evidence type="ECO:0000256" key="3">
    <source>
        <dbReference type="ARBA" id="ARBA00023082"/>
    </source>
</evidence>
<dbReference type="InterPro" id="IPR013325">
    <property type="entry name" value="RNA_pol_sigma_r2"/>
</dbReference>
<evidence type="ECO:0000313" key="9">
    <source>
        <dbReference type="Proteomes" id="UP000094828"/>
    </source>
</evidence>
<dbReference type="Proteomes" id="UP000094828">
    <property type="component" value="Unassembled WGS sequence"/>
</dbReference>
<protein>
    <submittedName>
        <fullName evidence="8">RNA polymerase subunit sigma-70</fullName>
    </submittedName>
</protein>
<dbReference type="Gene3D" id="1.10.10.10">
    <property type="entry name" value="Winged helix-like DNA-binding domain superfamily/Winged helix DNA-binding domain"/>
    <property type="match status" value="1"/>
</dbReference>